<dbReference type="Pfam" id="PF01504">
    <property type="entry name" value="PIP5K"/>
    <property type="match status" value="1"/>
</dbReference>
<proteinExistence type="predicted"/>
<protein>
    <submittedName>
        <fullName evidence="5 6">PIPK domain-containing protein</fullName>
    </submittedName>
</protein>
<evidence type="ECO:0000259" key="3">
    <source>
        <dbReference type="PROSITE" id="PS51455"/>
    </source>
</evidence>
<keyword evidence="1" id="KW-0808">Transferase</keyword>
<evidence type="ECO:0000313" key="5">
    <source>
        <dbReference type="WBParaSite" id="PSAMB.scaffold14239size1951.g35950.t1"/>
    </source>
</evidence>
<dbReference type="WBParaSite" id="PSAMB.scaffold14302size1929.g35985.t1">
    <property type="protein sequence ID" value="PSAMB.scaffold14302size1929.g35985.t1"/>
    <property type="gene ID" value="PSAMB.scaffold14302size1929.g35985"/>
</dbReference>
<dbReference type="GO" id="GO:0005886">
    <property type="term" value="C:plasma membrane"/>
    <property type="evidence" value="ECO:0007669"/>
    <property type="project" value="TreeGrafter"/>
</dbReference>
<evidence type="ECO:0000256" key="2">
    <source>
        <dbReference type="SAM" id="MobiDB-lite"/>
    </source>
</evidence>
<reference evidence="5 6" key="1">
    <citation type="submission" date="2022-11" db="UniProtKB">
        <authorList>
            <consortium name="WormBaseParasite"/>
        </authorList>
    </citation>
    <scope>IDENTIFICATION</scope>
</reference>
<dbReference type="Gene3D" id="3.30.810.10">
    <property type="entry name" value="2-Layer Sandwich"/>
    <property type="match status" value="1"/>
</dbReference>
<keyword evidence="1" id="KW-0547">Nucleotide-binding</keyword>
<dbReference type="InterPro" id="IPR002498">
    <property type="entry name" value="PInositol-4-P-4/5-kinase_core"/>
</dbReference>
<dbReference type="PROSITE" id="PS51455">
    <property type="entry name" value="PIPK"/>
    <property type="match status" value="1"/>
</dbReference>
<accession>A0A914V3I5</accession>
<keyword evidence="1" id="KW-0418">Kinase</keyword>
<feature type="region of interest" description="Disordered" evidence="2">
    <location>
        <begin position="119"/>
        <end position="140"/>
    </location>
</feature>
<organism evidence="4 6">
    <name type="scientific">Plectus sambesii</name>
    <dbReference type="NCBI Taxonomy" id="2011161"/>
    <lineage>
        <taxon>Eukaryota</taxon>
        <taxon>Metazoa</taxon>
        <taxon>Ecdysozoa</taxon>
        <taxon>Nematoda</taxon>
        <taxon>Chromadorea</taxon>
        <taxon>Plectida</taxon>
        <taxon>Plectina</taxon>
        <taxon>Plectoidea</taxon>
        <taxon>Plectidae</taxon>
        <taxon>Plectus</taxon>
    </lineage>
</organism>
<evidence type="ECO:0000256" key="1">
    <source>
        <dbReference type="PROSITE-ProRule" id="PRU00781"/>
    </source>
</evidence>
<dbReference type="PANTHER" id="PTHR23086">
    <property type="entry name" value="PHOSPHATIDYLINOSITOL-4-PHOSPHATE 5-KINASE"/>
    <property type="match status" value="1"/>
</dbReference>
<keyword evidence="4" id="KW-1185">Reference proteome</keyword>
<dbReference type="AlphaFoldDB" id="A0A914V3I5"/>
<evidence type="ECO:0000313" key="6">
    <source>
        <dbReference type="WBParaSite" id="PSAMB.scaffold14302size1929.g35985.t1"/>
    </source>
</evidence>
<evidence type="ECO:0000313" key="4">
    <source>
        <dbReference type="Proteomes" id="UP000887566"/>
    </source>
</evidence>
<dbReference type="InterPro" id="IPR023610">
    <property type="entry name" value="PInositol-4/5-P-5/4-kinase"/>
</dbReference>
<dbReference type="GO" id="GO:0046854">
    <property type="term" value="P:phosphatidylinositol phosphate biosynthetic process"/>
    <property type="evidence" value="ECO:0007669"/>
    <property type="project" value="TreeGrafter"/>
</dbReference>
<dbReference type="PANTHER" id="PTHR23086:SF101">
    <property type="entry name" value="LP03320P-RELATED"/>
    <property type="match status" value="1"/>
</dbReference>
<keyword evidence="1" id="KW-0067">ATP-binding</keyword>
<dbReference type="InterPro" id="IPR027483">
    <property type="entry name" value="PInositol-4-P-4/5-kinase_C_sf"/>
</dbReference>
<name>A0A914V3I5_9BILA</name>
<dbReference type="SMART" id="SM00330">
    <property type="entry name" value="PIPKc"/>
    <property type="match status" value="1"/>
</dbReference>
<sequence length="166" mass="18709">MNNLLPQAIPMHLKFDLKGSTYKRAASKSERAKASPTLKDLDFLQDHPDGLFLEATTFDALNKTISRDCLVLESFKIMDYSMLVGVHNIDQSQRDQMEHDRAQTSADFQDAIPEDVEVEFEPTTSQGAPQKPDPSLRRVQRHKSMFSAWESIQADALPVDLADGYP</sequence>
<dbReference type="GO" id="GO:0005524">
    <property type="term" value="F:ATP binding"/>
    <property type="evidence" value="ECO:0007669"/>
    <property type="project" value="UniProtKB-UniRule"/>
</dbReference>
<dbReference type="WBParaSite" id="PSAMB.scaffold14239size1951.g35950.t1">
    <property type="protein sequence ID" value="PSAMB.scaffold14239size1951.g35950.t1"/>
    <property type="gene ID" value="PSAMB.scaffold14239size1951.g35950"/>
</dbReference>
<dbReference type="Proteomes" id="UP000887566">
    <property type="component" value="Unplaced"/>
</dbReference>
<dbReference type="GO" id="GO:0016308">
    <property type="term" value="F:1-phosphatidylinositol-4-phosphate 5-kinase activity"/>
    <property type="evidence" value="ECO:0007669"/>
    <property type="project" value="TreeGrafter"/>
</dbReference>
<dbReference type="SUPFAM" id="SSF56104">
    <property type="entry name" value="SAICAR synthase-like"/>
    <property type="match status" value="1"/>
</dbReference>
<feature type="domain" description="PIPK" evidence="3">
    <location>
        <begin position="1"/>
        <end position="166"/>
    </location>
</feature>